<evidence type="ECO:0000256" key="1">
    <source>
        <dbReference type="SAM" id="SignalP"/>
    </source>
</evidence>
<feature type="chain" id="PRO_5040496637" evidence="1">
    <location>
        <begin position="18"/>
        <end position="142"/>
    </location>
</feature>
<accession>A0A9P4NX50</accession>
<dbReference type="EMBL" id="MU007023">
    <property type="protein sequence ID" value="KAF2432918.1"/>
    <property type="molecule type" value="Genomic_DNA"/>
</dbReference>
<evidence type="ECO:0000313" key="3">
    <source>
        <dbReference type="Proteomes" id="UP000800235"/>
    </source>
</evidence>
<protein>
    <submittedName>
        <fullName evidence="2">Uncharacterized protein</fullName>
    </submittedName>
</protein>
<sequence length="142" mass="15422">MRLLSIFLVATATIVAASPLSVLEVLSRREVDCPSNTPAGGICQRTSDGLQCCCEKTQPDQPCLQGCVEQPGEIVCDLPDLTVQMFVAASKIANHIRRPVVLLRLSRITKYVLSDSKPEWVARISIQGYGNATSFEISPKCS</sequence>
<dbReference type="AlphaFoldDB" id="A0A9P4NX50"/>
<gene>
    <name evidence="2" type="ORF">EJ08DRAFT_101581</name>
</gene>
<evidence type="ECO:0000313" key="2">
    <source>
        <dbReference type="EMBL" id="KAF2432918.1"/>
    </source>
</evidence>
<feature type="signal peptide" evidence="1">
    <location>
        <begin position="1"/>
        <end position="17"/>
    </location>
</feature>
<reference evidence="2" key="1">
    <citation type="journal article" date="2020" name="Stud. Mycol.">
        <title>101 Dothideomycetes genomes: a test case for predicting lifestyles and emergence of pathogens.</title>
        <authorList>
            <person name="Haridas S."/>
            <person name="Albert R."/>
            <person name="Binder M."/>
            <person name="Bloem J."/>
            <person name="Labutti K."/>
            <person name="Salamov A."/>
            <person name="Andreopoulos B."/>
            <person name="Baker S."/>
            <person name="Barry K."/>
            <person name="Bills G."/>
            <person name="Bluhm B."/>
            <person name="Cannon C."/>
            <person name="Castanera R."/>
            <person name="Culley D."/>
            <person name="Daum C."/>
            <person name="Ezra D."/>
            <person name="Gonzalez J."/>
            <person name="Henrissat B."/>
            <person name="Kuo A."/>
            <person name="Liang C."/>
            <person name="Lipzen A."/>
            <person name="Lutzoni F."/>
            <person name="Magnuson J."/>
            <person name="Mondo S."/>
            <person name="Nolan M."/>
            <person name="Ohm R."/>
            <person name="Pangilinan J."/>
            <person name="Park H.-J."/>
            <person name="Ramirez L."/>
            <person name="Alfaro M."/>
            <person name="Sun H."/>
            <person name="Tritt A."/>
            <person name="Yoshinaga Y."/>
            <person name="Zwiers L.-H."/>
            <person name="Turgeon B."/>
            <person name="Goodwin S."/>
            <person name="Spatafora J."/>
            <person name="Crous P."/>
            <person name="Grigoriev I."/>
        </authorList>
    </citation>
    <scope>NUCLEOTIDE SEQUENCE</scope>
    <source>
        <strain evidence="2">CBS 130266</strain>
    </source>
</reference>
<organism evidence="2 3">
    <name type="scientific">Tothia fuscella</name>
    <dbReference type="NCBI Taxonomy" id="1048955"/>
    <lineage>
        <taxon>Eukaryota</taxon>
        <taxon>Fungi</taxon>
        <taxon>Dikarya</taxon>
        <taxon>Ascomycota</taxon>
        <taxon>Pezizomycotina</taxon>
        <taxon>Dothideomycetes</taxon>
        <taxon>Pleosporomycetidae</taxon>
        <taxon>Venturiales</taxon>
        <taxon>Cylindrosympodiaceae</taxon>
        <taxon>Tothia</taxon>
    </lineage>
</organism>
<dbReference type="Proteomes" id="UP000800235">
    <property type="component" value="Unassembled WGS sequence"/>
</dbReference>
<keyword evidence="3" id="KW-1185">Reference proteome</keyword>
<keyword evidence="1" id="KW-0732">Signal</keyword>
<name>A0A9P4NX50_9PEZI</name>
<comment type="caution">
    <text evidence="2">The sequence shown here is derived from an EMBL/GenBank/DDBJ whole genome shotgun (WGS) entry which is preliminary data.</text>
</comment>
<proteinExistence type="predicted"/>